<accession>A0ABM8DEP7</accession>
<keyword evidence="3" id="KW-1185">Reference proteome</keyword>
<keyword evidence="1" id="KW-0732">Signal</keyword>
<dbReference type="PROSITE" id="PS51257">
    <property type="entry name" value="PROKAR_LIPOPROTEIN"/>
    <property type="match status" value="1"/>
</dbReference>
<feature type="chain" id="PRO_5046765155" evidence="1">
    <location>
        <begin position="26"/>
        <end position="249"/>
    </location>
</feature>
<organism evidence="2 3">
    <name type="scientific">Lysobacter auxotrophicus</name>
    <dbReference type="NCBI Taxonomy" id="2992573"/>
    <lineage>
        <taxon>Bacteria</taxon>
        <taxon>Pseudomonadati</taxon>
        <taxon>Pseudomonadota</taxon>
        <taxon>Gammaproteobacteria</taxon>
        <taxon>Lysobacterales</taxon>
        <taxon>Lysobacteraceae</taxon>
        <taxon>Lysobacter</taxon>
    </lineage>
</organism>
<name>A0ABM8DEP7_9GAMM</name>
<dbReference type="EMBL" id="AP027041">
    <property type="protein sequence ID" value="BDU17076.1"/>
    <property type="molecule type" value="Genomic_DNA"/>
</dbReference>
<reference evidence="2 3" key="1">
    <citation type="journal article" date="2023" name="Int. J. Syst. Evol. Microbiol.">
        <title>Physiological and genomic analyses of cobalamin (vitamin B12)-auxotrophy of Lysobacter auxotrophicus sp. nov., a methionine-auxotrophic chitinolytic bacterium isolated from chitin-treated soil.</title>
        <authorList>
            <person name="Saito A."/>
            <person name="Dohra H."/>
            <person name="Hamada M."/>
            <person name="Moriuchi R."/>
            <person name="Kotsuchibashi Y."/>
            <person name="Mori K."/>
        </authorList>
    </citation>
    <scope>NUCLEOTIDE SEQUENCE [LARGE SCALE GENOMIC DNA]</scope>
    <source>
        <strain evidence="2 3">5-21a</strain>
    </source>
</reference>
<gene>
    <name evidence="2" type="ORF">LA521A_22770</name>
</gene>
<sequence>MSRLSVAAFVCLAVVLLASCDRAHAPPKDAIATTTPAPEPFVAPQDVFERDAHAIVGISYPPGLERYPALAKLLVAHAQARRAALAAALETTPRPTVPFELTLRFSTVADAARMFVVTADEELYTGGAASRPDRTVFLWLPAENRLLSPDEMIPNPAAWARLHDDIRQLQRNESASLAAPAAGRAMQRVFVPRFNSSGRIAGLRFRTDAGDEVEVAGSELRSLVAPAYASWFEDAPIAAGETSAATAKL</sequence>
<dbReference type="Proteomes" id="UP001317822">
    <property type="component" value="Chromosome"/>
</dbReference>
<evidence type="ECO:0000256" key="1">
    <source>
        <dbReference type="SAM" id="SignalP"/>
    </source>
</evidence>
<evidence type="ECO:0000313" key="3">
    <source>
        <dbReference type="Proteomes" id="UP001317822"/>
    </source>
</evidence>
<proteinExistence type="predicted"/>
<dbReference type="RefSeq" id="WP_281779041.1">
    <property type="nucleotide sequence ID" value="NZ_AP027041.1"/>
</dbReference>
<feature type="signal peptide" evidence="1">
    <location>
        <begin position="1"/>
        <end position="25"/>
    </location>
</feature>
<evidence type="ECO:0000313" key="2">
    <source>
        <dbReference type="EMBL" id="BDU17076.1"/>
    </source>
</evidence>
<protein>
    <submittedName>
        <fullName evidence="2">DUF3298 and DUF4163 domain-containing protein</fullName>
    </submittedName>
</protein>